<dbReference type="PANTHER" id="PTHR35329">
    <property type="entry name" value="CHITIN SYNTHASE EXPORT CHAPERONE"/>
    <property type="match status" value="1"/>
</dbReference>
<feature type="transmembrane region" description="Helical" evidence="1">
    <location>
        <begin position="129"/>
        <end position="148"/>
    </location>
</feature>
<feature type="transmembrane region" description="Helical" evidence="1">
    <location>
        <begin position="20"/>
        <end position="44"/>
    </location>
</feature>
<dbReference type="GO" id="GO:0051082">
    <property type="term" value="F:unfolded protein binding"/>
    <property type="evidence" value="ECO:0007669"/>
    <property type="project" value="TreeGrafter"/>
</dbReference>
<accession>A0A0C9U5K8</accession>
<dbReference type="AlphaFoldDB" id="A0A0C9U5K8"/>
<feature type="transmembrane region" description="Helical" evidence="1">
    <location>
        <begin position="64"/>
        <end position="91"/>
    </location>
</feature>
<dbReference type="GO" id="GO:0006457">
    <property type="term" value="P:protein folding"/>
    <property type="evidence" value="ECO:0007669"/>
    <property type="project" value="TreeGrafter"/>
</dbReference>
<dbReference type="GO" id="GO:0005789">
    <property type="term" value="C:endoplasmic reticulum membrane"/>
    <property type="evidence" value="ECO:0007669"/>
    <property type="project" value="TreeGrafter"/>
</dbReference>
<evidence type="ECO:0000256" key="1">
    <source>
        <dbReference type="SAM" id="Phobius"/>
    </source>
</evidence>
<dbReference type="Pfam" id="PF12271">
    <property type="entry name" value="Chs7"/>
    <property type="match status" value="1"/>
</dbReference>
<evidence type="ECO:0000313" key="2">
    <source>
        <dbReference type="EMBL" id="KIJ29574.1"/>
    </source>
</evidence>
<dbReference type="HOGENOM" id="CLU_131675_0_0_1"/>
<dbReference type="EMBL" id="KN837280">
    <property type="protein sequence ID" value="KIJ29574.1"/>
    <property type="molecule type" value="Genomic_DNA"/>
</dbReference>
<reference evidence="2 3" key="1">
    <citation type="submission" date="2014-06" db="EMBL/GenBank/DDBJ databases">
        <title>Evolutionary Origins and Diversification of the Mycorrhizal Mutualists.</title>
        <authorList>
            <consortium name="DOE Joint Genome Institute"/>
            <consortium name="Mycorrhizal Genomics Consortium"/>
            <person name="Kohler A."/>
            <person name="Kuo A."/>
            <person name="Nagy L.G."/>
            <person name="Floudas D."/>
            <person name="Copeland A."/>
            <person name="Barry K.W."/>
            <person name="Cichocki N."/>
            <person name="Veneault-Fourrey C."/>
            <person name="LaButti K."/>
            <person name="Lindquist E.A."/>
            <person name="Lipzen A."/>
            <person name="Lundell T."/>
            <person name="Morin E."/>
            <person name="Murat C."/>
            <person name="Riley R."/>
            <person name="Ohm R."/>
            <person name="Sun H."/>
            <person name="Tunlid A."/>
            <person name="Henrissat B."/>
            <person name="Grigoriev I.V."/>
            <person name="Hibbett D.S."/>
            <person name="Martin F."/>
        </authorList>
    </citation>
    <scope>NUCLEOTIDE SEQUENCE [LARGE SCALE GENOMIC DNA]</scope>
    <source>
        <strain evidence="2 3">SS14</strain>
    </source>
</reference>
<dbReference type="PANTHER" id="PTHR35329:SF1">
    <property type="entry name" value="CHITIN SYNTHASE EXPORT CHAPERONE"/>
    <property type="match status" value="1"/>
</dbReference>
<feature type="non-terminal residue" evidence="2">
    <location>
        <position position="1"/>
    </location>
</feature>
<keyword evidence="1" id="KW-0812">Transmembrane</keyword>
<proteinExistence type="predicted"/>
<dbReference type="Proteomes" id="UP000054279">
    <property type="component" value="Unassembled WGS sequence"/>
</dbReference>
<sequence>TLSGNGFISLQIVEDATLSSLIPFTFFTVAFLVATTYISLDVALTITKTSGPSNPPPALHSVPLFVLTSIWPAAATLIFFFVMAYVVLGLLREVRPLWFYILAAILFVLSQLDYFLLSKVICNGSNMKVDGSFIATLLETLDVVVFYLAGRSITEGMDNLLNPIFISWPSCFLPCIRYLGRRSLLPII</sequence>
<dbReference type="OrthoDB" id="5582162at2759"/>
<name>A0A0C9U5K8_SPHS4</name>
<organism evidence="2 3">
    <name type="scientific">Sphaerobolus stellatus (strain SS14)</name>
    <dbReference type="NCBI Taxonomy" id="990650"/>
    <lineage>
        <taxon>Eukaryota</taxon>
        <taxon>Fungi</taxon>
        <taxon>Dikarya</taxon>
        <taxon>Basidiomycota</taxon>
        <taxon>Agaricomycotina</taxon>
        <taxon>Agaricomycetes</taxon>
        <taxon>Phallomycetidae</taxon>
        <taxon>Geastrales</taxon>
        <taxon>Sphaerobolaceae</taxon>
        <taxon>Sphaerobolus</taxon>
    </lineage>
</organism>
<keyword evidence="1" id="KW-1133">Transmembrane helix</keyword>
<keyword evidence="1" id="KW-0472">Membrane</keyword>
<feature type="transmembrane region" description="Helical" evidence="1">
    <location>
        <begin position="97"/>
        <end position="117"/>
    </location>
</feature>
<keyword evidence="3" id="KW-1185">Reference proteome</keyword>
<gene>
    <name evidence="2" type="ORF">M422DRAFT_188216</name>
</gene>
<dbReference type="InterPro" id="IPR022057">
    <property type="entry name" value="Chs7"/>
</dbReference>
<evidence type="ECO:0000313" key="3">
    <source>
        <dbReference type="Proteomes" id="UP000054279"/>
    </source>
</evidence>
<protein>
    <submittedName>
        <fullName evidence="2">Uncharacterized protein</fullName>
    </submittedName>
</protein>